<name>A0AAE9YQL3_9GAMM</name>
<reference evidence="2 3" key="1">
    <citation type="journal article" date="2015" name="Genome Announc.">
        <title>Draft Genome Sequences of Marine Isolates of Thalassomonas viridans and Thalassomonas actiniarum.</title>
        <authorList>
            <person name="Olonade I."/>
            <person name="van Zyl L.J."/>
            <person name="Trindade M."/>
        </authorList>
    </citation>
    <scope>NUCLEOTIDE SEQUENCE [LARGE SCALE GENOMIC DNA]</scope>
    <source>
        <strain evidence="2 3">A5K-106</strain>
    </source>
</reference>
<dbReference type="AlphaFoldDB" id="A0AAE9YQL3"/>
<keyword evidence="1" id="KW-0732">Signal</keyword>
<dbReference type="RefSeq" id="WP_044836452.1">
    <property type="nucleotide sequence ID" value="NZ_CP059735.1"/>
</dbReference>
<feature type="chain" id="PRO_5042204296" evidence="1">
    <location>
        <begin position="18"/>
        <end position="165"/>
    </location>
</feature>
<feature type="signal peptide" evidence="1">
    <location>
        <begin position="1"/>
        <end position="17"/>
    </location>
</feature>
<sequence length="165" mass="19494">MKFLFLLFLLISGYCLALSPKELSCSQGHDCFNRHVTFLGQVEDEIYQSLNKQLFPDLFRYDSTAVSFCDQKNKHCIKPAIFFYQQLDTGEKFLISDGFDVERRQTLYLLNPQWQKERLYHVTGVFFAGYRLTDAGVQIRYLRCSRHACRENMQKIAVKPVRHEY</sequence>
<dbReference type="KEGG" id="tact:SG35_021045"/>
<accession>A0AAE9YQL3</accession>
<gene>
    <name evidence="2" type="ORF">SG35_021045</name>
</gene>
<reference evidence="2 3" key="2">
    <citation type="journal article" date="2022" name="Mar. Drugs">
        <title>Bioassay-Guided Fractionation Leads to the Detection of Cholic Acid Generated by the Rare Thalassomonas sp.</title>
        <authorList>
            <person name="Pheiffer F."/>
            <person name="Schneider Y.K."/>
            <person name="Hansen E.H."/>
            <person name="Andersen J.H."/>
            <person name="Isaksson J."/>
            <person name="Busche T."/>
            <person name="R C."/>
            <person name="Kalinowski J."/>
            <person name="Zyl L.V."/>
            <person name="Trindade M."/>
        </authorList>
    </citation>
    <scope>NUCLEOTIDE SEQUENCE [LARGE SCALE GENOMIC DNA]</scope>
    <source>
        <strain evidence="2 3">A5K-106</strain>
    </source>
</reference>
<keyword evidence="3" id="KW-1185">Reference proteome</keyword>
<dbReference type="Proteomes" id="UP000032568">
    <property type="component" value="Chromosome"/>
</dbReference>
<organism evidence="2 3">
    <name type="scientific">Thalassomonas actiniarum</name>
    <dbReference type="NCBI Taxonomy" id="485447"/>
    <lineage>
        <taxon>Bacteria</taxon>
        <taxon>Pseudomonadati</taxon>
        <taxon>Pseudomonadota</taxon>
        <taxon>Gammaproteobacteria</taxon>
        <taxon>Alteromonadales</taxon>
        <taxon>Colwelliaceae</taxon>
        <taxon>Thalassomonas</taxon>
    </lineage>
</organism>
<evidence type="ECO:0000313" key="2">
    <source>
        <dbReference type="EMBL" id="WDD97766.1"/>
    </source>
</evidence>
<dbReference type="EMBL" id="CP059735">
    <property type="protein sequence ID" value="WDD97766.1"/>
    <property type="molecule type" value="Genomic_DNA"/>
</dbReference>
<protein>
    <submittedName>
        <fullName evidence="2">Uncharacterized protein</fullName>
    </submittedName>
</protein>
<evidence type="ECO:0000256" key="1">
    <source>
        <dbReference type="SAM" id="SignalP"/>
    </source>
</evidence>
<proteinExistence type="predicted"/>
<evidence type="ECO:0000313" key="3">
    <source>
        <dbReference type="Proteomes" id="UP000032568"/>
    </source>
</evidence>